<dbReference type="Gene3D" id="1.20.120.1630">
    <property type="match status" value="1"/>
</dbReference>
<evidence type="ECO:0000256" key="5">
    <source>
        <dbReference type="ARBA" id="ARBA00023136"/>
    </source>
</evidence>
<feature type="transmembrane region" description="Helical" evidence="6">
    <location>
        <begin position="120"/>
        <end position="140"/>
    </location>
</feature>
<dbReference type="InterPro" id="IPR001104">
    <property type="entry name" value="3-oxo-5_a-steroid_4-DH_C"/>
</dbReference>
<keyword evidence="5 6" id="KW-0472">Membrane</keyword>
<evidence type="ECO:0000313" key="8">
    <source>
        <dbReference type="EMBL" id="WOK99480.1"/>
    </source>
</evidence>
<feature type="transmembrane region" description="Helical" evidence="6">
    <location>
        <begin position="222"/>
        <end position="242"/>
    </location>
</feature>
<comment type="subcellular location">
    <subcellularLocation>
        <location evidence="1">Membrane</location>
        <topology evidence="1">Multi-pass membrane protein</topology>
    </subcellularLocation>
</comment>
<dbReference type="PROSITE" id="PS50244">
    <property type="entry name" value="S5A_REDUCTASE"/>
    <property type="match status" value="1"/>
</dbReference>
<keyword evidence="9" id="KW-1185">Reference proteome</keyword>
<sequence length="266" mass="29758">MYSIFYPPLSSAFIAAMSAANCVMFAQAGLSEARGNNMGYSKFSPSSDDGKQLRLRSRDGMLLIYTPALAAAAAAFGIPGVVVTERCRLLCLALLLHFFKRDFEVLFIHQYSGQIPVESAITISLSYFMSTSIMIYSQYLTQFMQQEPTLDLKYAGVVVFLVGICGNLYHHYLLSKLREKGAPEEESKAYKIPKGGLFGLVICPHYLFEVIGFMGISLISQTLFAFSVMVGTVFYLMGRSYATRKWYLSKFPNFPKQVKALIPYVF</sequence>
<evidence type="ECO:0000256" key="1">
    <source>
        <dbReference type="ARBA" id="ARBA00004141"/>
    </source>
</evidence>
<keyword evidence="4 6" id="KW-1133">Transmembrane helix</keyword>
<dbReference type="Proteomes" id="UP001327560">
    <property type="component" value="Chromosome 2"/>
</dbReference>
<dbReference type="Pfam" id="PF02544">
    <property type="entry name" value="Steroid_dh"/>
    <property type="match status" value="1"/>
</dbReference>
<evidence type="ECO:0000256" key="3">
    <source>
        <dbReference type="ARBA" id="ARBA00022692"/>
    </source>
</evidence>
<evidence type="ECO:0000256" key="4">
    <source>
        <dbReference type="ARBA" id="ARBA00022989"/>
    </source>
</evidence>
<feature type="transmembrane region" description="Helical" evidence="6">
    <location>
        <begin position="152"/>
        <end position="174"/>
    </location>
</feature>
<proteinExistence type="inferred from homology"/>
<protein>
    <submittedName>
        <fullName evidence="8">3-oxo-5-alpha-steroid 4-dehydrogenase 2-like</fullName>
    </submittedName>
</protein>
<organism evidence="8 9">
    <name type="scientific">Canna indica</name>
    <name type="common">Indian-shot</name>
    <dbReference type="NCBI Taxonomy" id="4628"/>
    <lineage>
        <taxon>Eukaryota</taxon>
        <taxon>Viridiplantae</taxon>
        <taxon>Streptophyta</taxon>
        <taxon>Embryophyta</taxon>
        <taxon>Tracheophyta</taxon>
        <taxon>Spermatophyta</taxon>
        <taxon>Magnoliopsida</taxon>
        <taxon>Liliopsida</taxon>
        <taxon>Zingiberales</taxon>
        <taxon>Cannaceae</taxon>
        <taxon>Canna</taxon>
    </lineage>
</organism>
<evidence type="ECO:0000256" key="2">
    <source>
        <dbReference type="ARBA" id="ARBA00007742"/>
    </source>
</evidence>
<feature type="transmembrane region" description="Helical" evidence="6">
    <location>
        <begin position="12"/>
        <end position="30"/>
    </location>
</feature>
<feature type="transmembrane region" description="Helical" evidence="6">
    <location>
        <begin position="62"/>
        <end position="83"/>
    </location>
</feature>
<feature type="domain" description="3-oxo-5-alpha-steroid 4-dehydrogenase C-terminal" evidence="7">
    <location>
        <begin position="127"/>
        <end position="266"/>
    </location>
</feature>
<dbReference type="GO" id="GO:0016020">
    <property type="term" value="C:membrane"/>
    <property type="evidence" value="ECO:0007669"/>
    <property type="project" value="UniProtKB-SubCell"/>
</dbReference>
<accession>A0AAQ3Q5H7</accession>
<reference evidence="8 9" key="1">
    <citation type="submission" date="2023-10" db="EMBL/GenBank/DDBJ databases">
        <title>Chromosome-scale genome assembly provides insights into flower coloration mechanisms of Canna indica.</title>
        <authorList>
            <person name="Li C."/>
        </authorList>
    </citation>
    <scope>NUCLEOTIDE SEQUENCE [LARGE SCALE GENOMIC DNA]</scope>
    <source>
        <tissue evidence="8">Flower</tissue>
    </source>
</reference>
<dbReference type="InterPro" id="IPR039357">
    <property type="entry name" value="SRD5A/TECR"/>
</dbReference>
<keyword evidence="3 6" id="KW-0812">Transmembrane</keyword>
<name>A0AAQ3Q5H7_9LILI</name>
<evidence type="ECO:0000313" key="9">
    <source>
        <dbReference type="Proteomes" id="UP001327560"/>
    </source>
</evidence>
<dbReference type="GO" id="GO:0006629">
    <property type="term" value="P:lipid metabolic process"/>
    <property type="evidence" value="ECO:0007669"/>
    <property type="project" value="InterPro"/>
</dbReference>
<dbReference type="PANTHER" id="PTHR10556">
    <property type="entry name" value="3-OXO-5-ALPHA-STEROID 4-DEHYDROGENASE"/>
    <property type="match status" value="1"/>
</dbReference>
<evidence type="ECO:0000259" key="7">
    <source>
        <dbReference type="Pfam" id="PF02544"/>
    </source>
</evidence>
<dbReference type="PANTHER" id="PTHR10556:SF35">
    <property type="entry name" value="3-OXO-5-ALPHA-STEROID 4-DEHYDROGENASE FAMILY PROTEIN"/>
    <property type="match status" value="1"/>
</dbReference>
<comment type="similarity">
    <text evidence="2">Belongs to the steroid 5-alpha reductase family.</text>
</comment>
<dbReference type="AlphaFoldDB" id="A0AAQ3Q5H7"/>
<dbReference type="FunFam" id="1.20.120.1630:FF:000017">
    <property type="entry name" value="3-oxo-5-alpha-steroid 4-dehydrogenase family protein"/>
    <property type="match status" value="1"/>
</dbReference>
<dbReference type="EMBL" id="CP136891">
    <property type="protein sequence ID" value="WOK99480.1"/>
    <property type="molecule type" value="Genomic_DNA"/>
</dbReference>
<gene>
    <name evidence="8" type="ORF">Cni_G08192</name>
</gene>
<evidence type="ECO:0000256" key="6">
    <source>
        <dbReference type="SAM" id="Phobius"/>
    </source>
</evidence>
<dbReference type="GO" id="GO:0016627">
    <property type="term" value="F:oxidoreductase activity, acting on the CH-CH group of donors"/>
    <property type="evidence" value="ECO:0007669"/>
    <property type="project" value="InterPro"/>
</dbReference>